<evidence type="ECO:0000256" key="6">
    <source>
        <dbReference type="ARBA" id="ARBA00023235"/>
    </source>
</evidence>
<organism evidence="10 11">
    <name type="scientific">Catenuloplanes indicus</name>
    <dbReference type="NCBI Taxonomy" id="137267"/>
    <lineage>
        <taxon>Bacteria</taxon>
        <taxon>Bacillati</taxon>
        <taxon>Actinomycetota</taxon>
        <taxon>Actinomycetes</taxon>
        <taxon>Micromonosporales</taxon>
        <taxon>Micromonosporaceae</taxon>
        <taxon>Catenuloplanes</taxon>
    </lineage>
</organism>
<dbReference type="Gene3D" id="1.10.132.120">
    <property type="match status" value="1"/>
</dbReference>
<feature type="domain" description="DNA topoisomerase I catalytic core eukaryotic-type" evidence="8">
    <location>
        <begin position="82"/>
        <end position="293"/>
    </location>
</feature>
<dbReference type="GO" id="GO:0003677">
    <property type="term" value="F:DNA binding"/>
    <property type="evidence" value="ECO:0007669"/>
    <property type="project" value="UniProtKB-KW"/>
</dbReference>
<feature type="domain" description="DNA topoisomerase IB N-terminal" evidence="9">
    <location>
        <begin position="22"/>
        <end position="70"/>
    </location>
</feature>
<evidence type="ECO:0000256" key="7">
    <source>
        <dbReference type="SAM" id="MobiDB-lite"/>
    </source>
</evidence>
<dbReference type="EC" id="5.6.2.1" evidence="3"/>
<comment type="caution">
    <text evidence="10">The sequence shown here is derived from an EMBL/GenBank/DDBJ whole genome shotgun (WGS) entry which is preliminary data.</text>
</comment>
<evidence type="ECO:0000256" key="2">
    <source>
        <dbReference type="ARBA" id="ARBA00006645"/>
    </source>
</evidence>
<evidence type="ECO:0000256" key="4">
    <source>
        <dbReference type="ARBA" id="ARBA00023029"/>
    </source>
</evidence>
<evidence type="ECO:0000256" key="5">
    <source>
        <dbReference type="ARBA" id="ARBA00023125"/>
    </source>
</evidence>
<dbReference type="Gene3D" id="3.30.66.10">
    <property type="entry name" value="DNA topoisomerase I domain"/>
    <property type="match status" value="1"/>
</dbReference>
<dbReference type="Proteomes" id="UP001240236">
    <property type="component" value="Unassembled WGS sequence"/>
</dbReference>
<feature type="region of interest" description="Disordered" evidence="7">
    <location>
        <begin position="1"/>
        <end position="33"/>
    </location>
</feature>
<evidence type="ECO:0000259" key="9">
    <source>
        <dbReference type="Pfam" id="PF21338"/>
    </source>
</evidence>
<dbReference type="SUPFAM" id="SSF55869">
    <property type="entry name" value="DNA topoisomerase I domain"/>
    <property type="match status" value="1"/>
</dbReference>
<dbReference type="PROSITE" id="PS52038">
    <property type="entry name" value="TOPO_IB_2"/>
    <property type="match status" value="1"/>
</dbReference>
<comment type="catalytic activity">
    <reaction evidence="1">
        <text>ATP-independent breakage of single-stranded DNA, followed by passage and rejoining.</text>
        <dbReference type="EC" id="5.6.2.1"/>
    </reaction>
</comment>
<keyword evidence="4" id="KW-0799">Topoisomerase</keyword>
<evidence type="ECO:0000259" key="8">
    <source>
        <dbReference type="Pfam" id="PF01028"/>
    </source>
</evidence>
<dbReference type="InterPro" id="IPR035447">
    <property type="entry name" value="DNA_topo_I_N_sf"/>
</dbReference>
<dbReference type="InterPro" id="IPR013500">
    <property type="entry name" value="TopoI_cat_euk"/>
</dbReference>
<reference evidence="10 11" key="1">
    <citation type="submission" date="2023-07" db="EMBL/GenBank/DDBJ databases">
        <title>Sequencing the genomes of 1000 actinobacteria strains.</title>
        <authorList>
            <person name="Klenk H.-P."/>
        </authorList>
    </citation>
    <scope>NUCLEOTIDE SEQUENCE [LARGE SCALE GENOMIC DNA]</scope>
    <source>
        <strain evidence="10 11">DSM 44709</strain>
    </source>
</reference>
<dbReference type="AlphaFoldDB" id="A0AAE3VX97"/>
<accession>A0AAE3VX97</accession>
<dbReference type="PRINTS" id="PR00416">
    <property type="entry name" value="EUTPISMRASEI"/>
</dbReference>
<keyword evidence="5" id="KW-0238">DNA-binding</keyword>
<dbReference type="GO" id="GO:0003917">
    <property type="term" value="F:DNA topoisomerase type I (single strand cut, ATP-independent) activity"/>
    <property type="evidence" value="ECO:0007669"/>
    <property type="project" value="UniProtKB-EC"/>
</dbReference>
<dbReference type="SUPFAM" id="SSF56349">
    <property type="entry name" value="DNA breaking-rejoining enzymes"/>
    <property type="match status" value="1"/>
</dbReference>
<proteinExistence type="inferred from homology"/>
<dbReference type="GO" id="GO:0006265">
    <property type="term" value="P:DNA topological change"/>
    <property type="evidence" value="ECO:0007669"/>
    <property type="project" value="InterPro"/>
</dbReference>
<dbReference type="InterPro" id="IPR049331">
    <property type="entry name" value="Top1B_N_bact"/>
</dbReference>
<dbReference type="Gene3D" id="3.90.15.10">
    <property type="entry name" value="Topoisomerase I, Chain A, domain 3"/>
    <property type="match status" value="1"/>
</dbReference>
<keyword evidence="6" id="KW-0413">Isomerase</keyword>
<sequence>MSRLRRSRLDRPGISRRRQGTGFSYRDERGRPVRDPDTLRRIRALVIPPAWKDVWISTDPRGHVQATGIDDAGRKQYRYHDEWRTARDAKKFDRVLEAARHLPGVRAKVRRDLTGGQGLNRERVLAASVRMLDLGLFRVGGEQYAARDEDPSFGLSTLRADHLTIQNGAATLCFPGKSGVEHCVTISDHLVNTVLTRLKKRRHGDERLLAYWEPDARRWVEVSAESINAYLREVSRRRMTAKDFRTWHGTVEAAAALAESGQQPTRAKRRRVISRAMKHVAEALGNTPAVARASYVDPRIVAHYENGGEIKTGSEREVRELLEH</sequence>
<dbReference type="InterPro" id="IPR011010">
    <property type="entry name" value="DNA_brk_join_enz"/>
</dbReference>
<dbReference type="InterPro" id="IPR014711">
    <property type="entry name" value="TopoI_cat_a-hlx-sub_euk"/>
</dbReference>
<dbReference type="InterPro" id="IPR001631">
    <property type="entry name" value="TopoI"/>
</dbReference>
<evidence type="ECO:0000313" key="11">
    <source>
        <dbReference type="Proteomes" id="UP001240236"/>
    </source>
</evidence>
<comment type="similarity">
    <text evidence="2">Belongs to the type IB topoisomerase family.</text>
</comment>
<dbReference type="Pfam" id="PF01028">
    <property type="entry name" value="Topoisom_I"/>
    <property type="match status" value="1"/>
</dbReference>
<evidence type="ECO:0000256" key="1">
    <source>
        <dbReference type="ARBA" id="ARBA00000213"/>
    </source>
</evidence>
<dbReference type="RefSeq" id="WP_307237886.1">
    <property type="nucleotide sequence ID" value="NZ_JAUSUZ010000001.1"/>
</dbReference>
<keyword evidence="11" id="KW-1185">Reference proteome</keyword>
<dbReference type="Pfam" id="PF21338">
    <property type="entry name" value="Top1B_N_bact"/>
    <property type="match status" value="1"/>
</dbReference>
<protein>
    <recommendedName>
        <fullName evidence="3">DNA topoisomerase</fullName>
        <ecNumber evidence="3">5.6.2.1</ecNumber>
    </recommendedName>
</protein>
<name>A0AAE3VX97_9ACTN</name>
<evidence type="ECO:0000313" key="10">
    <source>
        <dbReference type="EMBL" id="MDQ0365375.1"/>
    </source>
</evidence>
<evidence type="ECO:0000256" key="3">
    <source>
        <dbReference type="ARBA" id="ARBA00012891"/>
    </source>
</evidence>
<gene>
    <name evidence="10" type="ORF">J2S42_002044</name>
</gene>
<dbReference type="EMBL" id="JAUSUZ010000001">
    <property type="protein sequence ID" value="MDQ0365375.1"/>
    <property type="molecule type" value="Genomic_DNA"/>
</dbReference>